<evidence type="ECO:0000256" key="1">
    <source>
        <dbReference type="SAM" id="Coils"/>
    </source>
</evidence>
<dbReference type="InterPro" id="IPR019933">
    <property type="entry name" value="DivIVA_domain"/>
</dbReference>
<protein>
    <submittedName>
        <fullName evidence="3">DivIVA domain-containing protein</fullName>
    </submittedName>
</protein>
<sequence>MVDSGGNDILTERDPGFSTALRGYDRREVDAYIRRLRARAGHLASELAEKEQRLSEVGGDSSVPLQVVGSGNIGARVERIIAQAEQEAKEIRDQAEKDAAEIRKAYEDQADEARRQREALAKRADGEAREMIRRAEEEVARLRTARQTVLEQLLRIGEIIDGASVQAARTPELHAARTVLALGSAEDTVDAEATAEPAEPAESAESTEDSGAAETPAAEVPEQAADPDAPEVAGPRKPPEAGKINPAILAAKARRQARQDQAAAVASDA</sequence>
<comment type="caution">
    <text evidence="3">The sequence shown here is derived from an EMBL/GenBank/DDBJ whole genome shotgun (WGS) entry which is preliminary data.</text>
</comment>
<feature type="coiled-coil region" evidence="1">
    <location>
        <begin position="33"/>
        <end position="152"/>
    </location>
</feature>
<organism evidence="3 4">
    <name type="scientific">Amycolatopsis thermophila</name>
    <dbReference type="NCBI Taxonomy" id="206084"/>
    <lineage>
        <taxon>Bacteria</taxon>
        <taxon>Bacillati</taxon>
        <taxon>Actinomycetota</taxon>
        <taxon>Actinomycetes</taxon>
        <taxon>Pseudonocardiales</taxon>
        <taxon>Pseudonocardiaceae</taxon>
        <taxon>Amycolatopsis</taxon>
    </lineage>
</organism>
<name>A0ABU0F6D9_9PSEU</name>
<feature type="compositionally biased region" description="Low complexity" evidence="2">
    <location>
        <begin position="259"/>
        <end position="269"/>
    </location>
</feature>
<dbReference type="RefSeq" id="WP_306998965.1">
    <property type="nucleotide sequence ID" value="NZ_JAUSUT010000001.1"/>
</dbReference>
<keyword evidence="4" id="KW-1185">Reference proteome</keyword>
<accession>A0ABU0F6D9</accession>
<dbReference type="NCBIfam" id="TIGR03544">
    <property type="entry name" value="DivI1A_domain"/>
    <property type="match status" value="1"/>
</dbReference>
<dbReference type="EMBL" id="JAUSUT010000001">
    <property type="protein sequence ID" value="MDQ0383164.1"/>
    <property type="molecule type" value="Genomic_DNA"/>
</dbReference>
<proteinExistence type="predicted"/>
<evidence type="ECO:0000256" key="2">
    <source>
        <dbReference type="SAM" id="MobiDB-lite"/>
    </source>
</evidence>
<reference evidence="3 4" key="1">
    <citation type="submission" date="2023-07" db="EMBL/GenBank/DDBJ databases">
        <title>Sequencing the genomes of 1000 actinobacteria strains.</title>
        <authorList>
            <person name="Klenk H.-P."/>
        </authorList>
    </citation>
    <scope>NUCLEOTIDE SEQUENCE [LARGE SCALE GENOMIC DNA]</scope>
    <source>
        <strain evidence="3 4">DSM 45805</strain>
    </source>
</reference>
<evidence type="ECO:0000313" key="4">
    <source>
        <dbReference type="Proteomes" id="UP001229651"/>
    </source>
</evidence>
<feature type="compositionally biased region" description="Low complexity" evidence="2">
    <location>
        <begin position="191"/>
        <end position="204"/>
    </location>
</feature>
<dbReference type="Proteomes" id="UP001229651">
    <property type="component" value="Unassembled WGS sequence"/>
</dbReference>
<dbReference type="Gene3D" id="6.10.250.660">
    <property type="match status" value="1"/>
</dbReference>
<feature type="region of interest" description="Disordered" evidence="2">
    <location>
        <begin position="187"/>
        <end position="269"/>
    </location>
</feature>
<keyword evidence="1" id="KW-0175">Coiled coil</keyword>
<evidence type="ECO:0000313" key="3">
    <source>
        <dbReference type="EMBL" id="MDQ0383164.1"/>
    </source>
</evidence>
<gene>
    <name evidence="3" type="ORF">FB470_007158</name>
</gene>